<feature type="domain" description="HAMP" evidence="14">
    <location>
        <begin position="266"/>
        <end position="318"/>
    </location>
</feature>
<evidence type="ECO:0000259" key="14">
    <source>
        <dbReference type="PROSITE" id="PS50885"/>
    </source>
</evidence>
<dbReference type="CDD" id="cd00075">
    <property type="entry name" value="HATPase"/>
    <property type="match status" value="1"/>
</dbReference>
<comment type="catalytic activity">
    <reaction evidence="1">
        <text>ATP + protein L-histidine = ADP + protein N-phospho-L-histidine.</text>
        <dbReference type="EC" id="2.7.13.3"/>
    </reaction>
</comment>
<dbReference type="SMART" id="SM00387">
    <property type="entry name" value="HATPase_c"/>
    <property type="match status" value="1"/>
</dbReference>
<evidence type="ECO:0000256" key="11">
    <source>
        <dbReference type="SAM" id="Phobius"/>
    </source>
</evidence>
<evidence type="ECO:0000256" key="9">
    <source>
        <dbReference type="ARBA" id="ARBA00023012"/>
    </source>
</evidence>
<dbReference type="EMBL" id="JANUGQ010000023">
    <property type="protein sequence ID" value="MCS0638524.1"/>
    <property type="molecule type" value="Genomic_DNA"/>
</dbReference>
<dbReference type="PROSITE" id="PS50885">
    <property type="entry name" value="HAMP"/>
    <property type="match status" value="1"/>
</dbReference>
<evidence type="ECO:0000313" key="16">
    <source>
        <dbReference type="Proteomes" id="UP001431313"/>
    </source>
</evidence>
<dbReference type="PRINTS" id="PR00344">
    <property type="entry name" value="BCTRLSENSOR"/>
</dbReference>
<dbReference type="SUPFAM" id="SSF55874">
    <property type="entry name" value="ATPase domain of HSP90 chaperone/DNA topoisomerase II/histidine kinase"/>
    <property type="match status" value="1"/>
</dbReference>
<dbReference type="Gene3D" id="6.10.340.10">
    <property type="match status" value="1"/>
</dbReference>
<keyword evidence="4" id="KW-0597">Phosphoprotein</keyword>
<evidence type="ECO:0000256" key="8">
    <source>
        <dbReference type="ARBA" id="ARBA00022989"/>
    </source>
</evidence>
<dbReference type="InterPro" id="IPR036097">
    <property type="entry name" value="HisK_dim/P_sf"/>
</dbReference>
<sequence>MSFRLRALGLLLLVALTATAATAWLTLRQANRQVRETVAAGQAEVARITGELRAYGFAHGTWDGLSPVLGKLAKDTGQRIRVATETGVLLADSDTLAGRAPRPLGTQPPVLVDPRPVLRIPGVPGEVPRLSVKRAAVIAADYRTATVYAACLTRAGAGVTARPDDRGVPRVETDREVPRCRQPPGRAAPQMGEDLEAFRVCASVPDLTPCLRRVFDERTAAVAPPRLEIRLGHQDESPPALAATPTVAAAVGVALAVILGALLLSRAVLRPVRAMTLATEGLGEGDLERRVPVSGRDEIARLGVAFNRMAGSLQAAEERQRRLTGDIAHELRTPLANLRGYLEALRDGVVDPTPELLDSLHEEALLQQRIVEDLQDLALAEAGALTYHRSEVDLRELLHATRTAHRAQADAAGVGLELDAPRPVYVTADPDRLRQAVGNLVGNALRATAPGGRVTLALAPQGDPAVVEVRDTGTGIPERDLPHLFDRFWRADAARGRATGGSGLGLSIARQIVTGHQGTIEVRSTVGVGTTFTIVLGARPGATP</sequence>
<dbReference type="SUPFAM" id="SSF158472">
    <property type="entry name" value="HAMP domain-like"/>
    <property type="match status" value="1"/>
</dbReference>
<evidence type="ECO:0000256" key="4">
    <source>
        <dbReference type="ARBA" id="ARBA00022553"/>
    </source>
</evidence>
<keyword evidence="7" id="KW-0418">Kinase</keyword>
<keyword evidence="15" id="KW-0547">Nucleotide-binding</keyword>
<evidence type="ECO:0000256" key="1">
    <source>
        <dbReference type="ARBA" id="ARBA00000085"/>
    </source>
</evidence>
<keyword evidence="12" id="KW-0732">Signal</keyword>
<dbReference type="CDD" id="cd00082">
    <property type="entry name" value="HisKA"/>
    <property type="match status" value="1"/>
</dbReference>
<evidence type="ECO:0000256" key="10">
    <source>
        <dbReference type="SAM" id="MobiDB-lite"/>
    </source>
</evidence>
<keyword evidence="8 11" id="KW-1133">Transmembrane helix</keyword>
<dbReference type="SMART" id="SM00304">
    <property type="entry name" value="HAMP"/>
    <property type="match status" value="1"/>
</dbReference>
<evidence type="ECO:0000256" key="2">
    <source>
        <dbReference type="ARBA" id="ARBA00004236"/>
    </source>
</evidence>
<evidence type="ECO:0000313" key="15">
    <source>
        <dbReference type="EMBL" id="MCS0638524.1"/>
    </source>
</evidence>
<dbReference type="PANTHER" id="PTHR43711:SF1">
    <property type="entry name" value="HISTIDINE KINASE 1"/>
    <property type="match status" value="1"/>
</dbReference>
<feature type="compositionally biased region" description="Basic and acidic residues" evidence="10">
    <location>
        <begin position="162"/>
        <end position="179"/>
    </location>
</feature>
<keyword evidence="5" id="KW-0808">Transferase</keyword>
<dbReference type="Pfam" id="PF00672">
    <property type="entry name" value="HAMP"/>
    <property type="match status" value="1"/>
</dbReference>
<dbReference type="Gene3D" id="3.30.565.10">
    <property type="entry name" value="Histidine kinase-like ATPase, C-terminal domain"/>
    <property type="match status" value="1"/>
</dbReference>
<name>A0ABT2CPP8_9ACTN</name>
<dbReference type="Proteomes" id="UP001431313">
    <property type="component" value="Unassembled WGS sequence"/>
</dbReference>
<dbReference type="SMART" id="SM00388">
    <property type="entry name" value="HisKA"/>
    <property type="match status" value="1"/>
</dbReference>
<dbReference type="Pfam" id="PF00512">
    <property type="entry name" value="HisKA"/>
    <property type="match status" value="1"/>
</dbReference>
<feature type="chain" id="PRO_5046191861" description="histidine kinase" evidence="12">
    <location>
        <begin position="21"/>
        <end position="544"/>
    </location>
</feature>
<dbReference type="PROSITE" id="PS50109">
    <property type="entry name" value="HIS_KIN"/>
    <property type="match status" value="1"/>
</dbReference>
<feature type="region of interest" description="Disordered" evidence="10">
    <location>
        <begin position="159"/>
        <end position="189"/>
    </location>
</feature>
<dbReference type="CDD" id="cd06225">
    <property type="entry name" value="HAMP"/>
    <property type="match status" value="1"/>
</dbReference>
<evidence type="ECO:0000256" key="12">
    <source>
        <dbReference type="SAM" id="SignalP"/>
    </source>
</evidence>
<dbReference type="InterPro" id="IPR004358">
    <property type="entry name" value="Sig_transdc_His_kin-like_C"/>
</dbReference>
<dbReference type="RefSeq" id="WP_258789817.1">
    <property type="nucleotide sequence ID" value="NZ_JANUGQ010000023.1"/>
</dbReference>
<dbReference type="Gene3D" id="1.10.287.130">
    <property type="match status" value="1"/>
</dbReference>
<evidence type="ECO:0000256" key="6">
    <source>
        <dbReference type="ARBA" id="ARBA00022692"/>
    </source>
</evidence>
<feature type="signal peptide" evidence="12">
    <location>
        <begin position="1"/>
        <end position="20"/>
    </location>
</feature>
<feature type="domain" description="Histidine kinase" evidence="13">
    <location>
        <begin position="326"/>
        <end position="540"/>
    </location>
</feature>
<organism evidence="15 16">
    <name type="scientific">Streptomyces pyxinae</name>
    <dbReference type="NCBI Taxonomy" id="2970734"/>
    <lineage>
        <taxon>Bacteria</taxon>
        <taxon>Bacillati</taxon>
        <taxon>Actinomycetota</taxon>
        <taxon>Actinomycetes</taxon>
        <taxon>Kitasatosporales</taxon>
        <taxon>Streptomycetaceae</taxon>
        <taxon>Streptomyces</taxon>
    </lineage>
</organism>
<keyword evidence="11" id="KW-0472">Membrane</keyword>
<dbReference type="InterPro" id="IPR003660">
    <property type="entry name" value="HAMP_dom"/>
</dbReference>
<evidence type="ECO:0000256" key="7">
    <source>
        <dbReference type="ARBA" id="ARBA00022777"/>
    </source>
</evidence>
<evidence type="ECO:0000259" key="13">
    <source>
        <dbReference type="PROSITE" id="PS50109"/>
    </source>
</evidence>
<evidence type="ECO:0000256" key="5">
    <source>
        <dbReference type="ARBA" id="ARBA00022679"/>
    </source>
</evidence>
<dbReference type="SUPFAM" id="SSF47384">
    <property type="entry name" value="Homodimeric domain of signal transducing histidine kinase"/>
    <property type="match status" value="1"/>
</dbReference>
<keyword evidence="16" id="KW-1185">Reference proteome</keyword>
<comment type="subcellular location">
    <subcellularLocation>
        <location evidence="2">Cell membrane</location>
    </subcellularLocation>
</comment>
<keyword evidence="6 11" id="KW-0812">Transmembrane</keyword>
<gene>
    <name evidence="15" type="ORF">NX801_23260</name>
</gene>
<accession>A0ABT2CPP8</accession>
<dbReference type="EC" id="2.7.13.3" evidence="3"/>
<protein>
    <recommendedName>
        <fullName evidence="3">histidine kinase</fullName>
        <ecNumber evidence="3">2.7.13.3</ecNumber>
    </recommendedName>
</protein>
<reference evidence="15" key="1">
    <citation type="submission" date="2022-08" db="EMBL/GenBank/DDBJ databases">
        <authorList>
            <person name="Somphong A."/>
            <person name="Phongsopitanun W."/>
        </authorList>
    </citation>
    <scope>NUCLEOTIDE SEQUENCE</scope>
    <source>
        <strain evidence="15">LP05-1</strain>
    </source>
</reference>
<keyword evidence="9" id="KW-0902">Two-component regulatory system</keyword>
<evidence type="ECO:0000256" key="3">
    <source>
        <dbReference type="ARBA" id="ARBA00012438"/>
    </source>
</evidence>
<dbReference type="InterPro" id="IPR003661">
    <property type="entry name" value="HisK_dim/P_dom"/>
</dbReference>
<dbReference type="InterPro" id="IPR003594">
    <property type="entry name" value="HATPase_dom"/>
</dbReference>
<feature type="transmembrane region" description="Helical" evidence="11">
    <location>
        <begin position="247"/>
        <end position="269"/>
    </location>
</feature>
<proteinExistence type="predicted"/>
<dbReference type="InterPro" id="IPR036890">
    <property type="entry name" value="HATPase_C_sf"/>
</dbReference>
<dbReference type="Pfam" id="PF02518">
    <property type="entry name" value="HATPase_c"/>
    <property type="match status" value="1"/>
</dbReference>
<dbReference type="InterPro" id="IPR050736">
    <property type="entry name" value="Sensor_HK_Regulatory"/>
</dbReference>
<dbReference type="GO" id="GO:0005524">
    <property type="term" value="F:ATP binding"/>
    <property type="evidence" value="ECO:0007669"/>
    <property type="project" value="UniProtKB-KW"/>
</dbReference>
<dbReference type="InterPro" id="IPR005467">
    <property type="entry name" value="His_kinase_dom"/>
</dbReference>
<dbReference type="PANTHER" id="PTHR43711">
    <property type="entry name" value="TWO-COMPONENT HISTIDINE KINASE"/>
    <property type="match status" value="1"/>
</dbReference>
<comment type="caution">
    <text evidence="15">The sequence shown here is derived from an EMBL/GenBank/DDBJ whole genome shotgun (WGS) entry which is preliminary data.</text>
</comment>
<keyword evidence="15" id="KW-0067">ATP-binding</keyword>